<dbReference type="InterPro" id="IPR000477">
    <property type="entry name" value="RT_dom"/>
</dbReference>
<dbReference type="CDD" id="cd00303">
    <property type="entry name" value="retropepsin_like"/>
    <property type="match status" value="1"/>
</dbReference>
<dbReference type="Gene3D" id="3.10.10.10">
    <property type="entry name" value="HIV Type 1 Reverse Transcriptase, subunit A, domain 1"/>
    <property type="match status" value="1"/>
</dbReference>
<protein>
    <recommendedName>
        <fullName evidence="1">RNA-directed DNA polymerase</fullName>
        <ecNumber evidence="1">2.7.7.49</ecNumber>
    </recommendedName>
</protein>
<evidence type="ECO:0000256" key="2">
    <source>
        <dbReference type="ARBA" id="ARBA00022679"/>
    </source>
</evidence>
<dbReference type="EMBL" id="NQIK02000010">
    <property type="protein sequence ID" value="KAF7566013.1"/>
    <property type="molecule type" value="Genomic_DNA"/>
</dbReference>
<dbReference type="InterPro" id="IPR008906">
    <property type="entry name" value="HATC_C_dom"/>
</dbReference>
<keyword evidence="6" id="KW-0378">Hydrolase</keyword>
<evidence type="ECO:0000256" key="1">
    <source>
        <dbReference type="ARBA" id="ARBA00012493"/>
    </source>
</evidence>
<dbReference type="PANTHER" id="PTHR37984">
    <property type="entry name" value="PROTEIN CBG26694"/>
    <property type="match status" value="1"/>
</dbReference>
<keyword evidence="3" id="KW-0548">Nucleotidyltransferase</keyword>
<keyword evidence="8" id="KW-0695">RNA-directed DNA polymerase</keyword>
<reference evidence="10" key="1">
    <citation type="journal article" date="2018" name="BMC Genomics">
        <title>Comparative genomics of the wheat fungal pathogen Pyrenophora tritici-repentis reveals chromosomal variations and genome plasticity.</title>
        <authorList>
            <person name="Moolhuijzen P."/>
            <person name="See P.T."/>
            <person name="Hane J.K."/>
            <person name="Shi G."/>
            <person name="Liu Z."/>
            <person name="Oliver R.P."/>
            <person name="Moffat C.S."/>
        </authorList>
    </citation>
    <scope>NUCLEOTIDE SEQUENCE [LARGE SCALE GENOMIC DNA]</scope>
    <source>
        <strain evidence="10">M4</strain>
    </source>
</reference>
<evidence type="ECO:0000256" key="8">
    <source>
        <dbReference type="ARBA" id="ARBA00022918"/>
    </source>
</evidence>
<dbReference type="GO" id="GO:0003964">
    <property type="term" value="F:RNA-directed DNA polymerase activity"/>
    <property type="evidence" value="ECO:0007669"/>
    <property type="project" value="UniProtKB-KW"/>
</dbReference>
<keyword evidence="4" id="KW-0540">Nuclease</keyword>
<name>A0A834RKL0_9PLEO</name>
<dbReference type="Proteomes" id="UP000245464">
    <property type="component" value="Chromosome 10"/>
</dbReference>
<dbReference type="InterPro" id="IPR043502">
    <property type="entry name" value="DNA/RNA_pol_sf"/>
</dbReference>
<dbReference type="PANTHER" id="PTHR37984:SF5">
    <property type="entry name" value="PROTEIN NYNRIN-LIKE"/>
    <property type="match status" value="1"/>
</dbReference>
<dbReference type="SUPFAM" id="SSF56672">
    <property type="entry name" value="DNA/RNA polymerases"/>
    <property type="match status" value="2"/>
</dbReference>
<dbReference type="Gene3D" id="3.30.70.270">
    <property type="match status" value="3"/>
</dbReference>
<dbReference type="GO" id="GO:0016787">
    <property type="term" value="F:hydrolase activity"/>
    <property type="evidence" value="ECO:0007669"/>
    <property type="project" value="UniProtKB-KW"/>
</dbReference>
<proteinExistence type="predicted"/>
<dbReference type="CDD" id="cd09274">
    <property type="entry name" value="RNase_HI_RT_Ty3"/>
    <property type="match status" value="1"/>
</dbReference>
<keyword evidence="7" id="KW-0694">RNA-binding</keyword>
<evidence type="ECO:0000313" key="10">
    <source>
        <dbReference type="EMBL" id="KAF7566013.1"/>
    </source>
</evidence>
<dbReference type="InterPro" id="IPR050951">
    <property type="entry name" value="Retrovirus_Pol_polyprotein"/>
</dbReference>
<dbReference type="KEGG" id="ptrr:90955111"/>
<dbReference type="FunFam" id="3.30.70.270:FF:000020">
    <property type="entry name" value="Transposon Tf2-6 polyprotein-like Protein"/>
    <property type="match status" value="1"/>
</dbReference>
<dbReference type="GO" id="GO:0004519">
    <property type="term" value="F:endonuclease activity"/>
    <property type="evidence" value="ECO:0007669"/>
    <property type="project" value="UniProtKB-KW"/>
</dbReference>
<dbReference type="Gene3D" id="2.40.70.10">
    <property type="entry name" value="Acid Proteases"/>
    <property type="match status" value="1"/>
</dbReference>
<organism evidence="10 11">
    <name type="scientific">Pyrenophora tritici-repentis</name>
    <dbReference type="NCBI Taxonomy" id="45151"/>
    <lineage>
        <taxon>Eukaryota</taxon>
        <taxon>Fungi</taxon>
        <taxon>Dikarya</taxon>
        <taxon>Ascomycota</taxon>
        <taxon>Pezizomycotina</taxon>
        <taxon>Dothideomycetes</taxon>
        <taxon>Pleosporomycetidae</taxon>
        <taxon>Pleosporales</taxon>
        <taxon>Pleosporineae</taxon>
        <taxon>Pleosporaceae</taxon>
        <taxon>Pyrenophora</taxon>
    </lineage>
</organism>
<evidence type="ECO:0000256" key="7">
    <source>
        <dbReference type="ARBA" id="ARBA00022884"/>
    </source>
</evidence>
<dbReference type="InterPro" id="IPR041373">
    <property type="entry name" value="RT_RNaseH"/>
</dbReference>
<evidence type="ECO:0000256" key="4">
    <source>
        <dbReference type="ARBA" id="ARBA00022722"/>
    </source>
</evidence>
<dbReference type="SUPFAM" id="SSF53098">
    <property type="entry name" value="Ribonuclease H-like"/>
    <property type="match status" value="2"/>
</dbReference>
<dbReference type="GO" id="GO:0003723">
    <property type="term" value="F:RNA binding"/>
    <property type="evidence" value="ECO:0007669"/>
    <property type="project" value="UniProtKB-KW"/>
</dbReference>
<evidence type="ECO:0000259" key="9">
    <source>
        <dbReference type="PROSITE" id="PS50994"/>
    </source>
</evidence>
<dbReference type="PROSITE" id="PS50994">
    <property type="entry name" value="INTEGRASE"/>
    <property type="match status" value="1"/>
</dbReference>
<evidence type="ECO:0000313" key="11">
    <source>
        <dbReference type="Proteomes" id="UP000245464"/>
    </source>
</evidence>
<accession>A0A834RKL0</accession>
<keyword evidence="5" id="KW-0255">Endonuclease</keyword>
<evidence type="ECO:0000256" key="6">
    <source>
        <dbReference type="ARBA" id="ARBA00022801"/>
    </source>
</evidence>
<evidence type="ECO:0000256" key="3">
    <source>
        <dbReference type="ARBA" id="ARBA00022695"/>
    </source>
</evidence>
<dbReference type="CDD" id="cd01647">
    <property type="entry name" value="RT_LTR"/>
    <property type="match status" value="1"/>
</dbReference>
<dbReference type="InterPro" id="IPR012337">
    <property type="entry name" value="RNaseH-like_sf"/>
</dbReference>
<dbReference type="Pfam" id="PF17917">
    <property type="entry name" value="RT_RNaseH"/>
    <property type="match status" value="1"/>
</dbReference>
<dbReference type="Pfam" id="PF17921">
    <property type="entry name" value="Integrase_H2C2"/>
    <property type="match status" value="1"/>
</dbReference>
<dbReference type="RefSeq" id="XP_065959631.1">
    <property type="nucleotide sequence ID" value="XM_066105067.1"/>
</dbReference>
<dbReference type="InterPro" id="IPR041588">
    <property type="entry name" value="Integrase_H2C2"/>
</dbReference>
<dbReference type="GO" id="GO:0005634">
    <property type="term" value="C:nucleus"/>
    <property type="evidence" value="ECO:0007669"/>
    <property type="project" value="UniProtKB-ARBA"/>
</dbReference>
<dbReference type="InterPro" id="IPR043128">
    <property type="entry name" value="Rev_trsase/Diguanyl_cyclase"/>
</dbReference>
<dbReference type="InterPro" id="IPR001584">
    <property type="entry name" value="Integrase_cat-core"/>
</dbReference>
<sequence length="1766" mass="201381">MDSDPFVVDVRLNGTDFVTGLVDSGCLCYSAINEQLFRSLRLPSIKIAPRQLEEAAGKNAEPSTVLDTVTYASIDIDGHQQKRVFFYVVPSLTYDVILGKPWLEDADVTISAKQGCLDIGASNIRVWNHKKTAYKPPQLKATLVIASAFMAEVRRSRRKNKENSIALDTGVFAVSIADIEKALKPRQRSDPKTKLPPQYHQWLKAFDQLLAEKLPPHRKGVDLHIEIEKDQDGNEKTIPWGPLYGMGREELLVLRKTLTELLDKDFIRASGSPAAAPVLMIKKPGGGIRFCVDYRGLNNITRKDRYPLPLFTETLRNVAKAKWFTKLDVIAAFHKIRVAKGEEWKTAFRTRYGLFEWRVAPFGLTGAPAAFQRYINGVLQDYLDDFVSARLRNNQSRLAGTAATTEASVDTEPDNGDNFDGINWDRLPRFMKPLTTGRRVKSWIFQHGYRVVELYDQNRVWFVCKYCHIHKVIDTGGSGVFDVSKATSSAAAHLGLQKRGHGFTKDGLKPRRTGQQLSLRQTLETGVAVSQEAANAMGNFNIQQFREVAVFCLLDNNLPMELLARPSFREMISLANPEAEAALWVSPRSVATYAMRLFQYMQPQIVCALSEAASKIHISFDGWTTKGGKRGFFGVVAHFANASGVIQDLPIALPHLAGSHTGDAIADTIKKTLQEYSIGSDKLGYFVLDNAANNDTAVSSLAHAYDFNAAHRRLRCGPHTLNLIGQAIIFGSNQEAYNNNNDEQLQTEEVYMQEWRQEGPLGVLIDVINHIKTPQQHEIFRSFQTAANAELPARERLHVLEPVKPVVTRWNSYYAAFKRATQLQAAYNSYAEHYINALSLEDRRACQRGNKLPEAPSWMRSTGLTAADWAVITEYQDCLEPLKLATEKLEGRGKAGKYGAIYETIPVFEYVLGALEARTRSYEQVDFNPPDAPEDHLFVNLRTAWSKANDYYNKLDRSPAYYAATCLHPYYKYYCENSWVDKPEWLTSANAGFLQLWQSYKPQRTRPLSQTTAKPRHRGIDDVIGALVRRNKAQVEAAHDDEYERWRTQEPEWTSEQYLSDGHPVKYWIQLRSKYPCLSQFTIDILTIPASSCDCERLFSELGDLLEPRRRALGSELLAALQLVRSWRRAGFDGLYNNGDDEDKWSDVKDEEIVQQYDIEGWRTLQDHRQKVGKVLQRLMDAGLQIDIDKCEFETKRVKYLGYIVEAEVGIQVDPEKVVAIREWATPTTVKAVRAFIGFANFYRVFIPEFSDLAQPLINLTKKEAVFHWDAACDQAFESIRELLVTAPILGHFDPERETLVEADSSGYATGGLLLQKDKDNNWQPVAYYSKKHSATEANYPIHDKELLAIVRCLEAWAPELHMVKKFTVLTDHKNLQYFYRERQLSERQVRWSELISRFNFALEWKPGKTMGKPDALSRREQDLPTGYDDERLRSRFIRLFQSKHLRSIQIQPLSATTEIDFTKNIRLFEDQNMQNLWHKGRQEDTLYQELTTLVANKERNLPTILQKEKAVSIAECTLDERGLLRFRDRIWIPDCEPLRTQIIQNIHDSHITGHPGRDLTYTILSRQFFWSGAASDVRRFVRNCEICGRNTIWRDTKRGLLKPLPIPERIWGEISIDFITDLPPSGRDNATNCMVVTDRLTKGVELEGLHDISAEAVAQRLFERHYPIHGIPTAITSDRGPQFVCDLWRHFCKLLDIEQRLSTAYHPQTDGATERMNQEIEKMIRIWATYTQENWLALLPIVIGAINNREASSTSTVRNNQLSGS</sequence>
<evidence type="ECO:0000256" key="5">
    <source>
        <dbReference type="ARBA" id="ARBA00022759"/>
    </source>
</evidence>
<dbReference type="GO" id="GO:0046983">
    <property type="term" value="F:protein dimerization activity"/>
    <property type="evidence" value="ECO:0007669"/>
    <property type="project" value="InterPro"/>
</dbReference>
<dbReference type="GeneID" id="90955111"/>
<dbReference type="Pfam" id="PF00078">
    <property type="entry name" value="RVT_1"/>
    <property type="match status" value="1"/>
</dbReference>
<dbReference type="Pfam" id="PF05699">
    <property type="entry name" value="Dimer_Tnp_hAT"/>
    <property type="match status" value="1"/>
</dbReference>
<dbReference type="Gene3D" id="3.30.420.10">
    <property type="entry name" value="Ribonuclease H-like superfamily/Ribonuclease H"/>
    <property type="match status" value="1"/>
</dbReference>
<dbReference type="Gene3D" id="1.10.340.70">
    <property type="match status" value="1"/>
</dbReference>
<dbReference type="GO" id="GO:0015074">
    <property type="term" value="P:DNA integration"/>
    <property type="evidence" value="ECO:0007669"/>
    <property type="project" value="InterPro"/>
</dbReference>
<feature type="domain" description="Integrase catalytic" evidence="9">
    <location>
        <begin position="1602"/>
        <end position="1766"/>
    </location>
</feature>
<keyword evidence="2" id="KW-0808">Transferase</keyword>
<dbReference type="InterPro" id="IPR021109">
    <property type="entry name" value="Peptidase_aspartic_dom_sf"/>
</dbReference>
<dbReference type="EC" id="2.7.7.49" evidence="1"/>
<gene>
    <name evidence="10" type="ORF">PtrM4_054470</name>
</gene>
<dbReference type="InterPro" id="IPR036397">
    <property type="entry name" value="RNaseH_sf"/>
</dbReference>
<comment type="caution">
    <text evidence="10">The sequence shown here is derived from an EMBL/GenBank/DDBJ whole genome shotgun (WGS) entry which is preliminary data.</text>
</comment>